<evidence type="ECO:0000256" key="5">
    <source>
        <dbReference type="ARBA" id="ARBA00022801"/>
    </source>
</evidence>
<evidence type="ECO:0000256" key="9">
    <source>
        <dbReference type="ARBA" id="ARBA00023295"/>
    </source>
</evidence>
<evidence type="ECO:0000256" key="1">
    <source>
        <dbReference type="ARBA" id="ARBA00001966"/>
    </source>
</evidence>
<dbReference type="PANTHER" id="PTHR42944:SF1">
    <property type="entry name" value="ADENINE DNA GLYCOSYLASE"/>
    <property type="match status" value="1"/>
</dbReference>
<protein>
    <recommendedName>
        <fullName evidence="10">HhH-GPD domain-containing protein</fullName>
    </recommendedName>
</protein>
<comment type="caution">
    <text evidence="11">The sequence shown here is derived from an EMBL/GenBank/DDBJ whole genome shotgun (WGS) entry which is preliminary data.</text>
</comment>
<keyword evidence="4" id="KW-0227">DNA damage</keyword>
<keyword evidence="7" id="KW-0411">Iron-sulfur</keyword>
<dbReference type="CDD" id="cd00056">
    <property type="entry name" value="ENDO3c"/>
    <property type="match status" value="1"/>
</dbReference>
<keyword evidence="6" id="KW-0408">Iron</keyword>
<evidence type="ECO:0000256" key="7">
    <source>
        <dbReference type="ARBA" id="ARBA00023014"/>
    </source>
</evidence>
<comment type="cofactor">
    <cofactor evidence="1">
        <name>[4Fe-4S] cluster</name>
        <dbReference type="ChEBI" id="CHEBI:49883"/>
    </cofactor>
</comment>
<dbReference type="GO" id="GO:0006284">
    <property type="term" value="P:base-excision repair"/>
    <property type="evidence" value="ECO:0007669"/>
    <property type="project" value="InterPro"/>
</dbReference>
<feature type="domain" description="HhH-GPD" evidence="10">
    <location>
        <begin position="40"/>
        <end position="177"/>
    </location>
</feature>
<accession>A0A0F9DVZ1</accession>
<dbReference type="InterPro" id="IPR003265">
    <property type="entry name" value="HhH-GPD_domain"/>
</dbReference>
<evidence type="ECO:0000256" key="3">
    <source>
        <dbReference type="ARBA" id="ARBA00022723"/>
    </source>
</evidence>
<dbReference type="Pfam" id="PF00730">
    <property type="entry name" value="HhH-GPD"/>
    <property type="match status" value="1"/>
</dbReference>
<evidence type="ECO:0000313" key="11">
    <source>
        <dbReference type="EMBL" id="KKL65929.1"/>
    </source>
</evidence>
<sequence length="204" mass="24071">MDHNKKTTELLLNWYNDNGRQFLWRKKEKDPYNIMVAEILLQRTTAKSVEKFYTQFIKKYSDLKTLDQAKMDDLEDILSNLGLLYKAKIFKRIAQKLKENDYVIPKNKQELMDLYGIGDYISSAVLTFGFDINTPIVDSNIRRFASRFWDLTSDDLIKEKLIGITSQNMKEIYFGLLDICWYYCRAPKPQCNNCPLQSICIFIN</sequence>
<dbReference type="SMART" id="SM00478">
    <property type="entry name" value="ENDO3c"/>
    <property type="match status" value="1"/>
</dbReference>
<evidence type="ECO:0000259" key="10">
    <source>
        <dbReference type="SMART" id="SM00478"/>
    </source>
</evidence>
<dbReference type="InterPro" id="IPR023170">
    <property type="entry name" value="HhH_base_excis_C"/>
</dbReference>
<dbReference type="GO" id="GO:0032357">
    <property type="term" value="F:oxidized purine DNA binding"/>
    <property type="evidence" value="ECO:0007669"/>
    <property type="project" value="TreeGrafter"/>
</dbReference>
<dbReference type="InterPro" id="IPR011257">
    <property type="entry name" value="DNA_glycosylase"/>
</dbReference>
<gene>
    <name evidence="11" type="ORF">LCGC14_2150060</name>
</gene>
<dbReference type="GO" id="GO:0034039">
    <property type="term" value="F:8-oxo-7,8-dihydroguanine DNA N-glycosylase activity"/>
    <property type="evidence" value="ECO:0007669"/>
    <property type="project" value="TreeGrafter"/>
</dbReference>
<dbReference type="AlphaFoldDB" id="A0A0F9DVZ1"/>
<proteinExistence type="inferred from homology"/>
<dbReference type="GO" id="GO:0046872">
    <property type="term" value="F:metal ion binding"/>
    <property type="evidence" value="ECO:0007669"/>
    <property type="project" value="UniProtKB-KW"/>
</dbReference>
<dbReference type="EMBL" id="LAZR01027373">
    <property type="protein sequence ID" value="KKL65929.1"/>
    <property type="molecule type" value="Genomic_DNA"/>
</dbReference>
<evidence type="ECO:0000256" key="8">
    <source>
        <dbReference type="ARBA" id="ARBA00023204"/>
    </source>
</evidence>
<dbReference type="PANTHER" id="PTHR42944">
    <property type="entry name" value="ADENINE DNA GLYCOSYLASE"/>
    <property type="match status" value="1"/>
</dbReference>
<organism evidence="11">
    <name type="scientific">marine sediment metagenome</name>
    <dbReference type="NCBI Taxonomy" id="412755"/>
    <lineage>
        <taxon>unclassified sequences</taxon>
        <taxon>metagenomes</taxon>
        <taxon>ecological metagenomes</taxon>
    </lineage>
</organism>
<dbReference type="GO" id="GO:0051536">
    <property type="term" value="F:iron-sulfur cluster binding"/>
    <property type="evidence" value="ECO:0007669"/>
    <property type="project" value="UniProtKB-KW"/>
</dbReference>
<comment type="similarity">
    <text evidence="2">Belongs to the Nth/MutY family.</text>
</comment>
<evidence type="ECO:0000256" key="6">
    <source>
        <dbReference type="ARBA" id="ARBA00023004"/>
    </source>
</evidence>
<dbReference type="InterPro" id="IPR044298">
    <property type="entry name" value="MIG/MutY"/>
</dbReference>
<dbReference type="Gene3D" id="1.10.1670.10">
    <property type="entry name" value="Helix-hairpin-Helix base-excision DNA repair enzymes (C-terminal)"/>
    <property type="match status" value="1"/>
</dbReference>
<keyword evidence="3" id="KW-0479">Metal-binding</keyword>
<dbReference type="Gene3D" id="1.10.340.30">
    <property type="entry name" value="Hypothetical protein, domain 2"/>
    <property type="match status" value="1"/>
</dbReference>
<dbReference type="SUPFAM" id="SSF48150">
    <property type="entry name" value="DNA-glycosylase"/>
    <property type="match status" value="1"/>
</dbReference>
<dbReference type="PIRSF" id="PIRSF001435">
    <property type="entry name" value="Nth"/>
    <property type="match status" value="1"/>
</dbReference>
<keyword evidence="8" id="KW-0234">DNA repair</keyword>
<keyword evidence="9" id="KW-0326">Glycosidase</keyword>
<evidence type="ECO:0000256" key="4">
    <source>
        <dbReference type="ARBA" id="ARBA00022763"/>
    </source>
</evidence>
<name>A0A0F9DVZ1_9ZZZZ</name>
<dbReference type="GO" id="GO:0000701">
    <property type="term" value="F:purine-specific mismatch base pair DNA N-glycosylase activity"/>
    <property type="evidence" value="ECO:0007669"/>
    <property type="project" value="TreeGrafter"/>
</dbReference>
<dbReference type="GO" id="GO:0006298">
    <property type="term" value="P:mismatch repair"/>
    <property type="evidence" value="ECO:0007669"/>
    <property type="project" value="TreeGrafter"/>
</dbReference>
<keyword evidence="5" id="KW-0378">Hydrolase</keyword>
<dbReference type="GO" id="GO:0035485">
    <property type="term" value="F:adenine/guanine mispair binding"/>
    <property type="evidence" value="ECO:0007669"/>
    <property type="project" value="TreeGrafter"/>
</dbReference>
<evidence type="ECO:0000256" key="2">
    <source>
        <dbReference type="ARBA" id="ARBA00008343"/>
    </source>
</evidence>
<reference evidence="11" key="1">
    <citation type="journal article" date="2015" name="Nature">
        <title>Complex archaea that bridge the gap between prokaryotes and eukaryotes.</title>
        <authorList>
            <person name="Spang A."/>
            <person name="Saw J.H."/>
            <person name="Jorgensen S.L."/>
            <person name="Zaremba-Niedzwiedzka K."/>
            <person name="Martijn J."/>
            <person name="Lind A.E."/>
            <person name="van Eijk R."/>
            <person name="Schleper C."/>
            <person name="Guy L."/>
            <person name="Ettema T.J."/>
        </authorList>
    </citation>
    <scope>NUCLEOTIDE SEQUENCE</scope>
</reference>